<proteinExistence type="predicted"/>
<gene>
    <name evidence="1" type="ORF">H9625_07275</name>
</gene>
<organism evidence="1 2">
    <name type="scientific">Phocaeicola intestinalis</name>
    <dbReference type="NCBI Taxonomy" id="2762212"/>
    <lineage>
        <taxon>Bacteria</taxon>
        <taxon>Pseudomonadati</taxon>
        <taxon>Bacteroidota</taxon>
        <taxon>Bacteroidia</taxon>
        <taxon>Bacteroidales</taxon>
        <taxon>Bacteroidaceae</taxon>
        <taxon>Phocaeicola</taxon>
    </lineage>
</organism>
<evidence type="ECO:0000313" key="2">
    <source>
        <dbReference type="Proteomes" id="UP000620874"/>
    </source>
</evidence>
<comment type="caution">
    <text evidence="1">The sequence shown here is derived from an EMBL/GenBank/DDBJ whole genome shotgun (WGS) entry which is preliminary data.</text>
</comment>
<dbReference type="RefSeq" id="WP_191763685.1">
    <property type="nucleotide sequence ID" value="NZ_JACSPP010000017.1"/>
</dbReference>
<reference evidence="1 2" key="1">
    <citation type="submission" date="2020-08" db="EMBL/GenBank/DDBJ databases">
        <title>A Genomic Blueprint of the Chicken Gut Microbiome.</title>
        <authorList>
            <person name="Gilroy R."/>
            <person name="Ravi A."/>
            <person name="Getino M."/>
            <person name="Pursley I."/>
            <person name="Horton D.L."/>
            <person name="Alikhan N.-F."/>
            <person name="Baker D."/>
            <person name="Gharbi K."/>
            <person name="Hall N."/>
            <person name="Watson M."/>
            <person name="Adriaenssens E.M."/>
            <person name="Foster-Nyarko E."/>
            <person name="Jarju S."/>
            <person name="Secka A."/>
            <person name="Antonio M."/>
            <person name="Oren A."/>
            <person name="Chaudhuri R."/>
            <person name="La Ragione R.M."/>
            <person name="Hildebrand F."/>
            <person name="Pallen M.J."/>
        </authorList>
    </citation>
    <scope>NUCLEOTIDE SEQUENCE [LARGE SCALE GENOMIC DNA]</scope>
    <source>
        <strain evidence="1 2">Sa1CVN1</strain>
    </source>
</reference>
<protein>
    <submittedName>
        <fullName evidence="1">DUF3822 family protein</fullName>
    </submittedName>
</protein>
<evidence type="ECO:0000313" key="1">
    <source>
        <dbReference type="EMBL" id="MBD8040247.1"/>
    </source>
</evidence>
<dbReference type="Gene3D" id="3.30.420.260">
    <property type="match status" value="1"/>
</dbReference>
<keyword evidence="2" id="KW-1185">Reference proteome</keyword>
<dbReference type="Proteomes" id="UP000620874">
    <property type="component" value="Unassembled WGS sequence"/>
</dbReference>
<dbReference type="Pfam" id="PF12864">
    <property type="entry name" value="DUF3822"/>
    <property type="match status" value="1"/>
</dbReference>
<sequence length="275" mass="32129">MPEKDTNQTQPEFQTLSIRLSPEGFSFATYHPADASHIYFQHTAVNVQRSMAANVKGFLSQTPELNVIYHQTNILIHTLRYTTVPLELFEDEQMEMLFYQNVPKQNNEIVLCNILGNSNVVVLFSIDKLTHVFLSEHFPRARFFATVSPQIEYFTKENRQRQTQQIYANIHADNMEVFCFSNGRLQLANTYPISTNEDRSYYLLNIWKQLDYDTEKDELHLTGLTKEELHGQISFLRQFIRKIFIINNPQAELQQSSDTSLETIPFDIQSLFICE</sequence>
<name>A0ABR8Y7T8_9BACT</name>
<accession>A0ABR8Y7T8</accession>
<dbReference type="InterPro" id="IPR024213">
    <property type="entry name" value="DUF3822"/>
</dbReference>
<dbReference type="EMBL" id="JACSPP010000017">
    <property type="protein sequence ID" value="MBD8040247.1"/>
    <property type="molecule type" value="Genomic_DNA"/>
</dbReference>
<dbReference type="CDD" id="cd24013">
    <property type="entry name" value="ASKHA_ATPase_BT3980-like"/>
    <property type="match status" value="1"/>
</dbReference>
<dbReference type="Gene3D" id="3.30.420.250">
    <property type="match status" value="1"/>
</dbReference>